<reference evidence="1" key="1">
    <citation type="submission" date="2020-05" db="EMBL/GenBank/DDBJ databases">
        <title>WGS assembly of Panicum virgatum.</title>
        <authorList>
            <person name="Lovell J.T."/>
            <person name="Jenkins J."/>
            <person name="Shu S."/>
            <person name="Juenger T.E."/>
            <person name="Schmutz J."/>
        </authorList>
    </citation>
    <scope>NUCLEOTIDE SEQUENCE</scope>
    <source>
        <strain evidence="1">AP13</strain>
    </source>
</reference>
<organism evidence="1 2">
    <name type="scientific">Panicum virgatum</name>
    <name type="common">Blackwell switchgrass</name>
    <dbReference type="NCBI Taxonomy" id="38727"/>
    <lineage>
        <taxon>Eukaryota</taxon>
        <taxon>Viridiplantae</taxon>
        <taxon>Streptophyta</taxon>
        <taxon>Embryophyta</taxon>
        <taxon>Tracheophyta</taxon>
        <taxon>Spermatophyta</taxon>
        <taxon>Magnoliopsida</taxon>
        <taxon>Liliopsida</taxon>
        <taxon>Poales</taxon>
        <taxon>Poaceae</taxon>
        <taxon>PACMAD clade</taxon>
        <taxon>Panicoideae</taxon>
        <taxon>Panicodae</taxon>
        <taxon>Paniceae</taxon>
        <taxon>Panicinae</taxon>
        <taxon>Panicum</taxon>
        <taxon>Panicum sect. Hiantes</taxon>
    </lineage>
</organism>
<evidence type="ECO:0000313" key="1">
    <source>
        <dbReference type="EMBL" id="KAG2613904.1"/>
    </source>
</evidence>
<evidence type="ECO:0008006" key="3">
    <source>
        <dbReference type="Google" id="ProtNLM"/>
    </source>
</evidence>
<name>A0A8T0TZ21_PANVG</name>
<sequence length="83" mass="9302">MEVGDLSLVSPVPYSFDTALRERRQRHMIKNRESAAGSCARKLELVAPHFTMLLVVEMLSVFKDVEEAEAAACLEGIQQKQKP</sequence>
<dbReference type="EMBL" id="CM029043">
    <property type="protein sequence ID" value="KAG2613904.1"/>
    <property type="molecule type" value="Genomic_DNA"/>
</dbReference>
<proteinExistence type="predicted"/>
<comment type="caution">
    <text evidence="1">The sequence shown here is derived from an EMBL/GenBank/DDBJ whole genome shotgun (WGS) entry which is preliminary data.</text>
</comment>
<evidence type="ECO:0000313" key="2">
    <source>
        <dbReference type="Proteomes" id="UP000823388"/>
    </source>
</evidence>
<keyword evidence="2" id="KW-1185">Reference proteome</keyword>
<gene>
    <name evidence="1" type="ORF">PVAP13_4KG386500</name>
</gene>
<dbReference type="AlphaFoldDB" id="A0A8T0TZ21"/>
<protein>
    <recommendedName>
        <fullName evidence="3">BZIP domain-containing protein</fullName>
    </recommendedName>
</protein>
<accession>A0A8T0TZ21</accession>
<dbReference type="Proteomes" id="UP000823388">
    <property type="component" value="Chromosome 4K"/>
</dbReference>